<protein>
    <submittedName>
        <fullName evidence="1">Uncharacterized protein</fullName>
    </submittedName>
</protein>
<name>M4BUH1_HYAAE</name>
<reference evidence="1" key="2">
    <citation type="submission" date="2015-06" db="UniProtKB">
        <authorList>
            <consortium name="EnsemblProtists"/>
        </authorList>
    </citation>
    <scope>IDENTIFICATION</scope>
    <source>
        <strain evidence="1">Emoy2</strain>
    </source>
</reference>
<proteinExistence type="predicted"/>
<dbReference type="EMBL" id="JH597939">
    <property type="status" value="NOT_ANNOTATED_CDS"/>
    <property type="molecule type" value="Genomic_DNA"/>
</dbReference>
<dbReference type="InParanoid" id="M4BUH1"/>
<reference evidence="2" key="1">
    <citation type="journal article" date="2010" name="Science">
        <title>Signatures of adaptation to obligate biotrophy in the Hyaloperonospora arabidopsidis genome.</title>
        <authorList>
            <person name="Baxter L."/>
            <person name="Tripathy S."/>
            <person name="Ishaque N."/>
            <person name="Boot N."/>
            <person name="Cabral A."/>
            <person name="Kemen E."/>
            <person name="Thines M."/>
            <person name="Ah-Fong A."/>
            <person name="Anderson R."/>
            <person name="Badejoko W."/>
            <person name="Bittner-Eddy P."/>
            <person name="Boore J.L."/>
            <person name="Chibucos M.C."/>
            <person name="Coates M."/>
            <person name="Dehal P."/>
            <person name="Delehaunty K."/>
            <person name="Dong S."/>
            <person name="Downton P."/>
            <person name="Dumas B."/>
            <person name="Fabro G."/>
            <person name="Fronick C."/>
            <person name="Fuerstenberg S.I."/>
            <person name="Fulton L."/>
            <person name="Gaulin E."/>
            <person name="Govers F."/>
            <person name="Hughes L."/>
            <person name="Humphray S."/>
            <person name="Jiang R.H."/>
            <person name="Judelson H."/>
            <person name="Kamoun S."/>
            <person name="Kyung K."/>
            <person name="Meijer H."/>
            <person name="Minx P."/>
            <person name="Morris P."/>
            <person name="Nelson J."/>
            <person name="Phuntumart V."/>
            <person name="Qutob D."/>
            <person name="Rehmany A."/>
            <person name="Rougon-Cardoso A."/>
            <person name="Ryden P."/>
            <person name="Torto-Alalibo T."/>
            <person name="Studholme D."/>
            <person name="Wang Y."/>
            <person name="Win J."/>
            <person name="Wood J."/>
            <person name="Clifton S.W."/>
            <person name="Rogers J."/>
            <person name="Van den Ackerveken G."/>
            <person name="Jones J.D."/>
            <person name="McDowell J.M."/>
            <person name="Beynon J."/>
            <person name="Tyler B.M."/>
        </authorList>
    </citation>
    <scope>NUCLEOTIDE SEQUENCE [LARGE SCALE GENOMIC DNA]</scope>
    <source>
        <strain evidence="2">Emoy2</strain>
    </source>
</reference>
<dbReference type="VEuPathDB" id="FungiDB:HpaG810159"/>
<dbReference type="PANTHER" id="PTHR37067:SF3">
    <property type="entry name" value="PX DOMAIN-CONTAINING PROTEIN"/>
    <property type="match status" value="1"/>
</dbReference>
<dbReference type="OMA" id="DILXEAV"/>
<evidence type="ECO:0000313" key="2">
    <source>
        <dbReference type="Proteomes" id="UP000011713"/>
    </source>
</evidence>
<keyword evidence="2" id="KW-1185">Reference proteome</keyword>
<organism evidence="1 2">
    <name type="scientific">Hyaloperonospora arabidopsidis (strain Emoy2)</name>
    <name type="common">Downy mildew agent</name>
    <name type="synonym">Peronospora arabidopsidis</name>
    <dbReference type="NCBI Taxonomy" id="559515"/>
    <lineage>
        <taxon>Eukaryota</taxon>
        <taxon>Sar</taxon>
        <taxon>Stramenopiles</taxon>
        <taxon>Oomycota</taxon>
        <taxon>Peronosporomycetes</taxon>
        <taxon>Peronosporales</taxon>
        <taxon>Peronosporaceae</taxon>
        <taxon>Hyaloperonospora</taxon>
    </lineage>
</organism>
<sequence>MFCTEAVDPNKRGDDDEAEYVSVGSMRIDVAGIESHIRDQGSAAGECCDRLEANDQKSVIKEIATYAIMLVEGLMGVKAERDKNNLPLDHDAPLVMPQQLLRLRPSKFIQDVLNAYRDRLEKFWMPEQVEEIEASHRDLIKMFRDDDAMRNAIDKHDANTLFNDACDCVLRFKQVRAFCGSLATIFPNTTSVESDFSILKWELDEFCTALMHLSLE</sequence>
<dbReference type="PANTHER" id="PTHR37067">
    <property type="entry name" value="PX DOMAIN-CONTAINING PROTEIN"/>
    <property type="match status" value="1"/>
</dbReference>
<accession>M4BUH1</accession>
<dbReference type="HOGENOM" id="CLU_1279800_0_0_1"/>
<dbReference type="AlphaFoldDB" id="M4BUH1"/>
<dbReference type="EnsemblProtists" id="HpaT810159">
    <property type="protein sequence ID" value="HpaP810159"/>
    <property type="gene ID" value="HpaG810159"/>
</dbReference>
<dbReference type="Proteomes" id="UP000011713">
    <property type="component" value="Unassembled WGS sequence"/>
</dbReference>
<dbReference type="STRING" id="559515.M4BUH1"/>
<evidence type="ECO:0000313" key="1">
    <source>
        <dbReference type="EnsemblProtists" id="HpaP810159"/>
    </source>
</evidence>